<evidence type="ECO:0008006" key="3">
    <source>
        <dbReference type="Google" id="ProtNLM"/>
    </source>
</evidence>
<keyword evidence="2" id="KW-1185">Reference proteome</keyword>
<dbReference type="SUPFAM" id="SSF52047">
    <property type="entry name" value="RNI-like"/>
    <property type="match status" value="1"/>
</dbReference>
<comment type="caution">
    <text evidence="1">The sequence shown here is derived from an EMBL/GenBank/DDBJ whole genome shotgun (WGS) entry which is preliminary data.</text>
</comment>
<sequence length="438" mass="49981">MDRQVPLEVWSHSFSESCLKKNDLRNLTRTCVRFRAAARPLLWRVFEIEAPPRPTTQIADDIEDMEAKQETTARQIDSWAEQLLTFSTRVLGARPGEGAPKDLVRAIIFKGNSELLDLYNYYDSSEDDDNTSESSRDPKGLSSEQLLRASYLRLLKCFDAVLAHFPNVATLKFTDVPITPRLLSQLSSMLCIHQLILEQCTVELAASNQPLPSLQTLKLARCSLNTVDNSGKYAPHPLPPTRLFEAQVIRRLEGINLSHHSDQFLSELQNPLPFLTHLALQVSNDKLLVFIRILEHIPLLQSLHISHERDGWHHPREKFEPHNWDVISLQRSALPHLCRFAGTPEALSVFIPGRPVEEIDVVMDTKRSPEEEEDIVKILFSDISQSLQPIHSLRFKSVRARTSIFDLIALNCPELRTLGLDLRVKAKDYRNGAYFDQF</sequence>
<dbReference type="EMBL" id="JASNQZ010000006">
    <property type="protein sequence ID" value="KAL0955443.1"/>
    <property type="molecule type" value="Genomic_DNA"/>
</dbReference>
<dbReference type="Gene3D" id="3.80.10.10">
    <property type="entry name" value="Ribonuclease Inhibitor"/>
    <property type="match status" value="1"/>
</dbReference>
<dbReference type="InterPro" id="IPR032675">
    <property type="entry name" value="LRR_dom_sf"/>
</dbReference>
<dbReference type="Proteomes" id="UP001556367">
    <property type="component" value="Unassembled WGS sequence"/>
</dbReference>
<accession>A0ABR3JI57</accession>
<organism evidence="1 2">
    <name type="scientific">Hohenbuehelia grisea</name>
    <dbReference type="NCBI Taxonomy" id="104357"/>
    <lineage>
        <taxon>Eukaryota</taxon>
        <taxon>Fungi</taxon>
        <taxon>Dikarya</taxon>
        <taxon>Basidiomycota</taxon>
        <taxon>Agaricomycotina</taxon>
        <taxon>Agaricomycetes</taxon>
        <taxon>Agaricomycetidae</taxon>
        <taxon>Agaricales</taxon>
        <taxon>Pleurotineae</taxon>
        <taxon>Pleurotaceae</taxon>
        <taxon>Hohenbuehelia</taxon>
    </lineage>
</organism>
<reference evidence="2" key="1">
    <citation type="submission" date="2024-06" db="EMBL/GenBank/DDBJ databases">
        <title>Multi-omics analyses provide insights into the biosynthesis of the anticancer antibiotic pleurotin in Hohenbuehelia grisea.</title>
        <authorList>
            <person name="Weaver J.A."/>
            <person name="Alberti F."/>
        </authorList>
    </citation>
    <scope>NUCLEOTIDE SEQUENCE [LARGE SCALE GENOMIC DNA]</scope>
    <source>
        <strain evidence="2">T-177</strain>
    </source>
</reference>
<protein>
    <recommendedName>
        <fullName evidence="3">F-box domain-containing protein</fullName>
    </recommendedName>
</protein>
<name>A0ABR3JI57_9AGAR</name>
<evidence type="ECO:0000313" key="2">
    <source>
        <dbReference type="Proteomes" id="UP001556367"/>
    </source>
</evidence>
<evidence type="ECO:0000313" key="1">
    <source>
        <dbReference type="EMBL" id="KAL0955443.1"/>
    </source>
</evidence>
<gene>
    <name evidence="1" type="ORF">HGRIS_001685</name>
</gene>
<proteinExistence type="predicted"/>